<dbReference type="SUPFAM" id="SSF82199">
    <property type="entry name" value="SET domain"/>
    <property type="match status" value="1"/>
</dbReference>
<dbReference type="InterPro" id="IPR011990">
    <property type="entry name" value="TPR-like_helical_dom_sf"/>
</dbReference>
<accession>A0AA38F9W4</accession>
<dbReference type="InterPro" id="IPR046341">
    <property type="entry name" value="SET_dom_sf"/>
</dbReference>
<dbReference type="Gene3D" id="2.170.270.10">
    <property type="entry name" value="SET domain"/>
    <property type="match status" value="1"/>
</dbReference>
<dbReference type="InterPro" id="IPR053209">
    <property type="entry name" value="Gramillin-biosynth_MTr"/>
</dbReference>
<evidence type="ECO:0000313" key="4">
    <source>
        <dbReference type="Proteomes" id="UP000824469"/>
    </source>
</evidence>
<evidence type="ECO:0000313" key="3">
    <source>
        <dbReference type="EMBL" id="KAH9294295.1"/>
    </source>
</evidence>
<name>A0AA38F9W4_TAXCH</name>
<dbReference type="PROSITE" id="PS50280">
    <property type="entry name" value="SET"/>
    <property type="match status" value="1"/>
</dbReference>
<protein>
    <recommendedName>
        <fullName evidence="2">SET domain-containing protein</fullName>
    </recommendedName>
</protein>
<evidence type="ECO:0000259" key="2">
    <source>
        <dbReference type="PROSITE" id="PS50280"/>
    </source>
</evidence>
<organism evidence="3 4">
    <name type="scientific">Taxus chinensis</name>
    <name type="common">Chinese yew</name>
    <name type="synonym">Taxus wallichiana var. chinensis</name>
    <dbReference type="NCBI Taxonomy" id="29808"/>
    <lineage>
        <taxon>Eukaryota</taxon>
        <taxon>Viridiplantae</taxon>
        <taxon>Streptophyta</taxon>
        <taxon>Embryophyta</taxon>
        <taxon>Tracheophyta</taxon>
        <taxon>Spermatophyta</taxon>
        <taxon>Pinopsida</taxon>
        <taxon>Pinidae</taxon>
        <taxon>Conifers II</taxon>
        <taxon>Cupressales</taxon>
        <taxon>Taxaceae</taxon>
        <taxon>Taxus</taxon>
    </lineage>
</organism>
<dbReference type="EMBL" id="JAHRHJ020000236">
    <property type="protein sequence ID" value="KAH9294295.1"/>
    <property type="molecule type" value="Genomic_DNA"/>
</dbReference>
<dbReference type="PANTHER" id="PTHR47643">
    <property type="entry name" value="TPR DOMAIN PROTEIN (AFU_ORTHOLOGUE AFUA_5G12710)"/>
    <property type="match status" value="1"/>
</dbReference>
<feature type="region of interest" description="Disordered" evidence="1">
    <location>
        <begin position="1"/>
        <end position="24"/>
    </location>
</feature>
<sequence length="774" mass="87035">MSQKESQASCSNGPEDPSISPSHQPPYSDRLLGILLARDSISVSEAAMRNFDKQVLTSIHDSARIYLANPDVGNIMVIQGTPEEVQQVTDECTEAADELVALSLKDLKQGKRNECVVLYGELCVEPFQFGRIYTVLEEMGTGNAVALSIFSDIDQSFAGKNYPKGSKIAVKEPRLVQAERGLVFVEVNNPLCIETVSSSLPTPHADLNVRVSRESFGYWMDCASKAFEAKEWEKCIRTSTKCEVIHSKLRTTVDEVYVYNMYVMRWVSRMYVQKYAEALSDAESCCKLDAYHSGGFQAQIQSLLSVGRYQDAFRFLEHFCGLEHFNEDEKKVFTSTYRRFGESYFHMGDAIIEGAGPGAHRPRLCKQDGDFIGPVEIRMTSNDCGRGLFATENIETGRVVLISKALALSYKPKEDPVSNGLLQNVKDALSSCGDKTLQLFLSHATCIPNHLSQFVPKMSDFFADKNDSPATATNCKNACAVTVGEIYEELVLHIIKRIAMGDSSPAAIQENGKKSVICNPVSNSASRLFYGVWLLVSFVNHSCAPNAARINVGEITRIHAAKPIEKGQEITIPYFSVLVPYSLREVSCKAFDFGCDCKCKRCEEERKIIQSEEPIYDMLCNEYLTAFDSSMEHRPDRILNGLVDQVEYCVKLLVDTNLVGNRSESEAWIRSSFMAVYFADEEISDEETLFTAARCGLETCPGDIQVVRFLQTCFLFYRGVAGNHLRFRRDIREVYEEYSRRAYQTMEEACFFVYGRQRKDVLPAIVKKLREEIF</sequence>
<dbReference type="InterPro" id="IPR001214">
    <property type="entry name" value="SET_dom"/>
</dbReference>
<evidence type="ECO:0000256" key="1">
    <source>
        <dbReference type="SAM" id="MobiDB-lite"/>
    </source>
</evidence>
<keyword evidence="4" id="KW-1185">Reference proteome</keyword>
<dbReference type="Proteomes" id="UP000824469">
    <property type="component" value="Unassembled WGS sequence"/>
</dbReference>
<proteinExistence type="predicted"/>
<feature type="compositionally biased region" description="Polar residues" evidence="1">
    <location>
        <begin position="1"/>
        <end position="12"/>
    </location>
</feature>
<reference evidence="3 4" key="1">
    <citation type="journal article" date="2021" name="Nat. Plants">
        <title>The Taxus genome provides insights into paclitaxel biosynthesis.</title>
        <authorList>
            <person name="Xiong X."/>
            <person name="Gou J."/>
            <person name="Liao Q."/>
            <person name="Li Y."/>
            <person name="Zhou Q."/>
            <person name="Bi G."/>
            <person name="Li C."/>
            <person name="Du R."/>
            <person name="Wang X."/>
            <person name="Sun T."/>
            <person name="Guo L."/>
            <person name="Liang H."/>
            <person name="Lu P."/>
            <person name="Wu Y."/>
            <person name="Zhang Z."/>
            <person name="Ro D.K."/>
            <person name="Shang Y."/>
            <person name="Huang S."/>
            <person name="Yan J."/>
        </authorList>
    </citation>
    <scope>NUCLEOTIDE SEQUENCE [LARGE SCALE GENOMIC DNA]</scope>
    <source>
        <strain evidence="3">Ta-2019</strain>
    </source>
</reference>
<dbReference type="CDD" id="cd20071">
    <property type="entry name" value="SET_SMYD"/>
    <property type="match status" value="1"/>
</dbReference>
<dbReference type="AlphaFoldDB" id="A0AA38F9W4"/>
<feature type="domain" description="SET" evidence="2">
    <location>
        <begin position="373"/>
        <end position="575"/>
    </location>
</feature>
<dbReference type="Pfam" id="PF00856">
    <property type="entry name" value="SET"/>
    <property type="match status" value="1"/>
</dbReference>
<gene>
    <name evidence="3" type="ORF">KI387_040501</name>
</gene>
<comment type="caution">
    <text evidence="3">The sequence shown here is derived from an EMBL/GenBank/DDBJ whole genome shotgun (WGS) entry which is preliminary data.</text>
</comment>
<dbReference type="SMART" id="SM00317">
    <property type="entry name" value="SET"/>
    <property type="match status" value="1"/>
</dbReference>
<dbReference type="SUPFAM" id="SSF48452">
    <property type="entry name" value="TPR-like"/>
    <property type="match status" value="1"/>
</dbReference>
<dbReference type="PANTHER" id="PTHR47643:SF2">
    <property type="entry name" value="TPR DOMAIN PROTEIN (AFU_ORTHOLOGUE AFUA_5G12710)"/>
    <property type="match status" value="1"/>
</dbReference>